<gene>
    <name evidence="3" type="ORF">M3I41_08145</name>
</gene>
<evidence type="ECO:0000256" key="1">
    <source>
        <dbReference type="ARBA" id="ARBA00022676"/>
    </source>
</evidence>
<reference evidence="3" key="1">
    <citation type="submission" date="2022-05" db="EMBL/GenBank/DDBJ databases">
        <title>Using nanopore sequencing to obtain complete genomes from saliva samples.</title>
        <authorList>
            <person name="Baker J.L."/>
        </authorList>
    </citation>
    <scope>NUCLEOTIDE SEQUENCE</scope>
    <source>
        <strain evidence="3">JCVI-JB-Ag32</strain>
    </source>
</reference>
<dbReference type="KEGG" id="agh:M3I41_08145"/>
<dbReference type="GO" id="GO:0016020">
    <property type="term" value="C:membrane"/>
    <property type="evidence" value="ECO:0007669"/>
    <property type="project" value="InterPro"/>
</dbReference>
<evidence type="ECO:0000313" key="4">
    <source>
        <dbReference type="Proteomes" id="UP000830236"/>
    </source>
</evidence>
<evidence type="ECO:0000313" key="3">
    <source>
        <dbReference type="EMBL" id="UQF79539.1"/>
    </source>
</evidence>
<proteinExistence type="predicted"/>
<evidence type="ECO:0000256" key="2">
    <source>
        <dbReference type="ARBA" id="ARBA00022679"/>
    </source>
</evidence>
<dbReference type="InterPro" id="IPR002516">
    <property type="entry name" value="Glyco_trans_11"/>
</dbReference>
<dbReference type="Proteomes" id="UP000830236">
    <property type="component" value="Chromosome"/>
</dbReference>
<dbReference type="GO" id="GO:0008107">
    <property type="term" value="F:galactoside 2-alpha-L-fucosyltransferase activity"/>
    <property type="evidence" value="ECO:0007669"/>
    <property type="project" value="InterPro"/>
</dbReference>
<keyword evidence="2" id="KW-0808">Transferase</keyword>
<dbReference type="AlphaFoldDB" id="A0A9E7AJ06"/>
<dbReference type="Pfam" id="PF01531">
    <property type="entry name" value="Glyco_transf_11"/>
    <property type="match status" value="1"/>
</dbReference>
<dbReference type="PANTHER" id="PTHR11927">
    <property type="entry name" value="GALACTOSIDE 2-L-FUCOSYLTRANSFERASE"/>
    <property type="match status" value="1"/>
</dbReference>
<keyword evidence="1" id="KW-0328">Glycosyltransferase</keyword>
<sequence length="282" mass="32152">MTFKAKALSLVRRGKREVILTAIGFNGGNNLFKWQLAYSRTLDKGLISKVLYFPNQDAWLEMFPGLRKLSITSDQIRFTDRRATYMGAAQGVDYTPQERARFIKDVLLTSDGFKQSLERAQAFVRDDDLVINVRRGDYYNSRFEPEFGINIVEYVRQALAKQLALGPVGRVVLVSDNVPWCVDNLTHLAPQLEFVVNENRHDMFDDLAVLACAKRLILANSTFSYWGAFIAQVLGTQLENIVAPAFHQGDVPTASELWRDPRWNFIHEIDGGWQNYPGRLES</sequence>
<dbReference type="GO" id="GO:0005975">
    <property type="term" value="P:carbohydrate metabolic process"/>
    <property type="evidence" value="ECO:0007669"/>
    <property type="project" value="InterPro"/>
</dbReference>
<name>A0A9E7AJ06_9ACTO</name>
<dbReference type="PANTHER" id="PTHR11927:SF9">
    <property type="entry name" value="L-FUCOSYLTRANSFERASE"/>
    <property type="match status" value="1"/>
</dbReference>
<protein>
    <submittedName>
        <fullName evidence="3">Alpha-1,2-fucosyltransferase</fullName>
    </submittedName>
</protein>
<accession>A0A9E7AJ06</accession>
<organism evidence="3 4">
    <name type="scientific">Actinomyces graevenitzii</name>
    <dbReference type="NCBI Taxonomy" id="55565"/>
    <lineage>
        <taxon>Bacteria</taxon>
        <taxon>Bacillati</taxon>
        <taxon>Actinomycetota</taxon>
        <taxon>Actinomycetes</taxon>
        <taxon>Actinomycetales</taxon>
        <taxon>Actinomycetaceae</taxon>
        <taxon>Actinomyces</taxon>
    </lineage>
</organism>
<dbReference type="EMBL" id="CP097095">
    <property type="protein sequence ID" value="UQF79539.1"/>
    <property type="molecule type" value="Genomic_DNA"/>
</dbReference>